<organism evidence="1 2">
    <name type="scientific">Gigaspora margarita</name>
    <dbReference type="NCBI Taxonomy" id="4874"/>
    <lineage>
        <taxon>Eukaryota</taxon>
        <taxon>Fungi</taxon>
        <taxon>Fungi incertae sedis</taxon>
        <taxon>Mucoromycota</taxon>
        <taxon>Glomeromycotina</taxon>
        <taxon>Glomeromycetes</taxon>
        <taxon>Diversisporales</taxon>
        <taxon>Gigasporaceae</taxon>
        <taxon>Gigaspora</taxon>
    </lineage>
</organism>
<accession>A0A8H4B0H3</accession>
<gene>
    <name evidence="1" type="ORF">F8M41_024796</name>
</gene>
<comment type="caution">
    <text evidence="1">The sequence shown here is derived from an EMBL/GenBank/DDBJ whole genome shotgun (WGS) entry which is preliminary data.</text>
</comment>
<dbReference type="EMBL" id="WTPW01000087">
    <property type="protein sequence ID" value="KAF0550220.1"/>
    <property type="molecule type" value="Genomic_DNA"/>
</dbReference>
<reference evidence="1 2" key="1">
    <citation type="journal article" date="2019" name="Environ. Microbiol.">
        <title>At the nexus of three kingdoms: the genome of the mycorrhizal fungus Gigaspora margarita provides insights into plant, endobacterial and fungal interactions.</title>
        <authorList>
            <person name="Venice F."/>
            <person name="Ghignone S."/>
            <person name="Salvioli di Fossalunga A."/>
            <person name="Amselem J."/>
            <person name="Novero M."/>
            <person name="Xianan X."/>
            <person name="Sedzielewska Toro K."/>
            <person name="Morin E."/>
            <person name="Lipzen A."/>
            <person name="Grigoriev I.V."/>
            <person name="Henrissat B."/>
            <person name="Martin F.M."/>
            <person name="Bonfante P."/>
        </authorList>
    </citation>
    <scope>NUCLEOTIDE SEQUENCE [LARGE SCALE GENOMIC DNA]</scope>
    <source>
        <strain evidence="1 2">BEG34</strain>
    </source>
</reference>
<sequence>MPLSHLLEKHIIKSTKRFSKSNIKVYCKACVEVLGKNEGKKNCFPNKMNRIIQHLKKCIHFADKMLPEEKEKIFTLPNNKGTSNKKRPASLYDIVSNSSKSSSAQKDIVHSSSYGPFDNYVV</sequence>
<protein>
    <submittedName>
        <fullName evidence="1">Uncharacterized protein</fullName>
    </submittedName>
</protein>
<keyword evidence="2" id="KW-1185">Reference proteome</keyword>
<evidence type="ECO:0000313" key="2">
    <source>
        <dbReference type="Proteomes" id="UP000439903"/>
    </source>
</evidence>
<name>A0A8H4B0H3_GIGMA</name>
<dbReference type="AlphaFoldDB" id="A0A8H4B0H3"/>
<evidence type="ECO:0000313" key="1">
    <source>
        <dbReference type="EMBL" id="KAF0550220.1"/>
    </source>
</evidence>
<proteinExistence type="predicted"/>
<dbReference type="Proteomes" id="UP000439903">
    <property type="component" value="Unassembled WGS sequence"/>
</dbReference>